<comment type="caution">
    <text evidence="2">The sequence shown here is derived from an EMBL/GenBank/DDBJ whole genome shotgun (WGS) entry which is preliminary data.</text>
</comment>
<dbReference type="Proteomes" id="UP001185331">
    <property type="component" value="Unassembled WGS sequence"/>
</dbReference>
<protein>
    <submittedName>
        <fullName evidence="2">Uncharacterized protein</fullName>
    </submittedName>
</protein>
<reference evidence="2" key="1">
    <citation type="submission" date="2023-07" db="EMBL/GenBank/DDBJ databases">
        <title>Sorghum-associated microbial communities from plants grown in Nebraska, USA.</title>
        <authorList>
            <person name="Schachtman D."/>
        </authorList>
    </citation>
    <scope>NUCLEOTIDE SEQUENCE</scope>
    <source>
        <strain evidence="2">BE330</strain>
    </source>
</reference>
<dbReference type="RefSeq" id="WP_309854703.1">
    <property type="nucleotide sequence ID" value="NZ_JAVDQJ010000005.1"/>
</dbReference>
<keyword evidence="1" id="KW-0812">Transmembrane</keyword>
<evidence type="ECO:0000256" key="1">
    <source>
        <dbReference type="SAM" id="Phobius"/>
    </source>
</evidence>
<gene>
    <name evidence="2" type="ORF">J2Y00_001885</name>
</gene>
<sequence length="272" mass="29625">MTLADPRFLHVTQRADEEYDQRPEGGELTGDRTLVQMLGHQTLWWSAYAFGALRADPDVPADAPLVLVPDAAFGMVLGAVTDPGDGVSVLTVRAPVYVPGETPSTAVPLRSLTFPPGRIVLLVHTDPWSDPTELTVPDPPPWRPVSRGVRMVTDEFRQVAPGQPRVTAASLQRDVMAVYADAERQEPTPKQKLTGELPGALGLGLWGWWTFGPEVVGVTVAAVLVGLYMCAVVYSIRRSALASPVKVPYSFVNQDPAHMAMRALSRLHPERY</sequence>
<keyword evidence="1" id="KW-0472">Membrane</keyword>
<name>A0AAE3XBB3_9DEIO</name>
<accession>A0AAE3XBB3</accession>
<keyword evidence="1" id="KW-1133">Transmembrane helix</keyword>
<organism evidence="2 3">
    <name type="scientific">Deinococcus soli</name>
    <name type="common">ex Cha et al. 2016</name>
    <dbReference type="NCBI Taxonomy" id="1309411"/>
    <lineage>
        <taxon>Bacteria</taxon>
        <taxon>Thermotogati</taxon>
        <taxon>Deinococcota</taxon>
        <taxon>Deinococci</taxon>
        <taxon>Deinococcales</taxon>
        <taxon>Deinococcaceae</taxon>
        <taxon>Deinococcus</taxon>
    </lineage>
</organism>
<evidence type="ECO:0000313" key="2">
    <source>
        <dbReference type="EMBL" id="MDR6218322.1"/>
    </source>
</evidence>
<evidence type="ECO:0000313" key="3">
    <source>
        <dbReference type="Proteomes" id="UP001185331"/>
    </source>
</evidence>
<feature type="transmembrane region" description="Helical" evidence="1">
    <location>
        <begin position="215"/>
        <end position="236"/>
    </location>
</feature>
<dbReference type="AlphaFoldDB" id="A0AAE3XBB3"/>
<proteinExistence type="predicted"/>
<dbReference type="EMBL" id="JAVDQK010000004">
    <property type="protein sequence ID" value="MDR6218322.1"/>
    <property type="molecule type" value="Genomic_DNA"/>
</dbReference>